<feature type="region of interest" description="Disordered" evidence="1">
    <location>
        <begin position="63"/>
        <end position="88"/>
    </location>
</feature>
<keyword evidence="3" id="KW-1185">Reference proteome</keyword>
<dbReference type="EnsemblPlants" id="OPUNC06G09580.1">
    <property type="protein sequence ID" value="OPUNC06G09580.1"/>
    <property type="gene ID" value="OPUNC06G09580"/>
</dbReference>
<reference evidence="2" key="1">
    <citation type="submission" date="2015-04" db="UniProtKB">
        <authorList>
            <consortium name="EnsemblPlants"/>
        </authorList>
    </citation>
    <scope>IDENTIFICATION</scope>
</reference>
<dbReference type="AlphaFoldDB" id="A0A0E0LA64"/>
<dbReference type="Gramene" id="OPUNC06G09580.1">
    <property type="protein sequence ID" value="OPUNC06G09580.1"/>
    <property type="gene ID" value="OPUNC06G09580"/>
</dbReference>
<dbReference type="HOGENOM" id="CLU_1605363_0_0_1"/>
<sequence>MGSGESNRGRDKIPRGLGMAVDGLGSCRCGREWLGAATTCSGEAGRGGGAVRRGDDVLRRRLPRAGVAPPGSGEVEPPPSALGGAMTMAGCDGGSSRVADPAVPLSVGAYPLSSAPGGLTMTAGARRRRILMVADPVTLSSGGRICHRWPPALVDACKDDDSALGS</sequence>
<reference evidence="2" key="2">
    <citation type="submission" date="2018-05" db="EMBL/GenBank/DDBJ databases">
        <title>OpunRS2 (Oryza punctata Reference Sequence Version 2).</title>
        <authorList>
            <person name="Zhang J."/>
            <person name="Kudrna D."/>
            <person name="Lee S."/>
            <person name="Talag J."/>
            <person name="Welchert J."/>
            <person name="Wing R.A."/>
        </authorList>
    </citation>
    <scope>NUCLEOTIDE SEQUENCE [LARGE SCALE GENOMIC DNA]</scope>
</reference>
<evidence type="ECO:0000313" key="2">
    <source>
        <dbReference type="EnsemblPlants" id="OPUNC06G09580.1"/>
    </source>
</evidence>
<evidence type="ECO:0000313" key="3">
    <source>
        <dbReference type="Proteomes" id="UP000026962"/>
    </source>
</evidence>
<protein>
    <submittedName>
        <fullName evidence="2">Uncharacterized protein</fullName>
    </submittedName>
</protein>
<dbReference type="Proteomes" id="UP000026962">
    <property type="component" value="Chromosome 6"/>
</dbReference>
<accession>A0A0E0LA64</accession>
<organism evidence="2">
    <name type="scientific">Oryza punctata</name>
    <name type="common">Red rice</name>
    <dbReference type="NCBI Taxonomy" id="4537"/>
    <lineage>
        <taxon>Eukaryota</taxon>
        <taxon>Viridiplantae</taxon>
        <taxon>Streptophyta</taxon>
        <taxon>Embryophyta</taxon>
        <taxon>Tracheophyta</taxon>
        <taxon>Spermatophyta</taxon>
        <taxon>Magnoliopsida</taxon>
        <taxon>Liliopsida</taxon>
        <taxon>Poales</taxon>
        <taxon>Poaceae</taxon>
        <taxon>BOP clade</taxon>
        <taxon>Oryzoideae</taxon>
        <taxon>Oryzeae</taxon>
        <taxon>Oryzinae</taxon>
        <taxon>Oryza</taxon>
    </lineage>
</organism>
<name>A0A0E0LA64_ORYPU</name>
<evidence type="ECO:0000256" key="1">
    <source>
        <dbReference type="SAM" id="MobiDB-lite"/>
    </source>
</evidence>
<proteinExistence type="predicted"/>